<reference evidence="1 2" key="1">
    <citation type="journal article" date="2019" name="Ecotoxicol. Environ. Saf.">
        <title>Microbial characterization of heavy metal resistant bacterial strains isolated from an electroplating wastewater treatment plant.</title>
        <authorList>
            <person name="Cai X."/>
            <person name="Zheng X."/>
            <person name="Zhang D."/>
            <person name="Iqbal W."/>
            <person name="Liu C."/>
            <person name="Yang B."/>
            <person name="Zhao X."/>
            <person name="Lu X."/>
            <person name="Mao Y."/>
        </authorList>
    </citation>
    <scope>NUCLEOTIDE SEQUENCE [LARGE SCALE GENOMIC DNA]</scope>
    <source>
        <strain evidence="1 2">Ni1-3</strain>
    </source>
</reference>
<dbReference type="EMBL" id="CP031775">
    <property type="protein sequence ID" value="QTS34889.1"/>
    <property type="molecule type" value="Genomic_DNA"/>
</dbReference>
<dbReference type="AlphaFoldDB" id="A0A8A9LFI9"/>
<dbReference type="KEGG" id="sdeo:D0436_23690"/>
<evidence type="ECO:0000313" key="1">
    <source>
        <dbReference type="EMBL" id="QTS34889.1"/>
    </source>
</evidence>
<proteinExistence type="predicted"/>
<evidence type="ECO:0000313" key="2">
    <source>
        <dbReference type="Proteomes" id="UP000321124"/>
    </source>
</evidence>
<accession>A0A8A9LFI9</accession>
<organism evidence="1 2">
    <name type="scientific">Shewanella decolorationis</name>
    <dbReference type="NCBI Taxonomy" id="256839"/>
    <lineage>
        <taxon>Bacteria</taxon>
        <taxon>Pseudomonadati</taxon>
        <taxon>Pseudomonadota</taxon>
        <taxon>Gammaproteobacteria</taxon>
        <taxon>Alteromonadales</taxon>
        <taxon>Shewanellaceae</taxon>
        <taxon>Shewanella</taxon>
    </lineage>
</organism>
<gene>
    <name evidence="1" type="ORF">D0436_23690</name>
</gene>
<protein>
    <submittedName>
        <fullName evidence="1">Uncharacterized protein</fullName>
    </submittedName>
</protein>
<sequence>MFDGYITDIKSFSFKPADNHLPTLFKLDKFLTYPPIATQEFVDLIIESGLTGLRFEKL</sequence>
<name>A0A8A9LFI9_9GAMM</name>
<dbReference type="Proteomes" id="UP000321124">
    <property type="component" value="Chromosome"/>
</dbReference>
<dbReference type="RefSeq" id="WP_208659346.1">
    <property type="nucleotide sequence ID" value="NZ_CP031775.2"/>
</dbReference>